<sequence>MAHRLPLIGFLCVKYSAMIREKLRATLMRCS</sequence>
<dbReference type="AlphaFoldDB" id="A0A914RV85"/>
<evidence type="ECO:0000313" key="2">
    <source>
        <dbReference type="WBParaSite" id="PEQ_0001040501-mRNA-1"/>
    </source>
</evidence>
<keyword evidence="1" id="KW-1185">Reference proteome</keyword>
<dbReference type="WBParaSite" id="PEQ_0001040501-mRNA-1">
    <property type="protein sequence ID" value="PEQ_0001040501-mRNA-1"/>
    <property type="gene ID" value="PEQ_0001040501"/>
</dbReference>
<protein>
    <submittedName>
        <fullName evidence="2">Uncharacterized protein</fullName>
    </submittedName>
</protein>
<reference evidence="2" key="1">
    <citation type="submission" date="2022-11" db="UniProtKB">
        <authorList>
            <consortium name="WormBaseParasite"/>
        </authorList>
    </citation>
    <scope>IDENTIFICATION</scope>
</reference>
<evidence type="ECO:0000313" key="1">
    <source>
        <dbReference type="Proteomes" id="UP000887564"/>
    </source>
</evidence>
<name>A0A914RV85_PAREQ</name>
<dbReference type="Proteomes" id="UP000887564">
    <property type="component" value="Unplaced"/>
</dbReference>
<proteinExistence type="predicted"/>
<organism evidence="1 2">
    <name type="scientific">Parascaris equorum</name>
    <name type="common">Equine roundworm</name>
    <dbReference type="NCBI Taxonomy" id="6256"/>
    <lineage>
        <taxon>Eukaryota</taxon>
        <taxon>Metazoa</taxon>
        <taxon>Ecdysozoa</taxon>
        <taxon>Nematoda</taxon>
        <taxon>Chromadorea</taxon>
        <taxon>Rhabditida</taxon>
        <taxon>Spirurina</taxon>
        <taxon>Ascaridomorpha</taxon>
        <taxon>Ascaridoidea</taxon>
        <taxon>Ascarididae</taxon>
        <taxon>Parascaris</taxon>
    </lineage>
</organism>
<accession>A0A914RV85</accession>